<name>A0A8K0D725_IGNLU</name>
<dbReference type="EMBL" id="VTPC01003686">
    <property type="protein sequence ID" value="KAF2898131.1"/>
    <property type="molecule type" value="Genomic_DNA"/>
</dbReference>
<evidence type="ECO:0000256" key="2">
    <source>
        <dbReference type="SAM" id="SignalP"/>
    </source>
</evidence>
<evidence type="ECO:0000313" key="4">
    <source>
        <dbReference type="Proteomes" id="UP000801492"/>
    </source>
</evidence>
<gene>
    <name evidence="3" type="ORF">ILUMI_08044</name>
</gene>
<proteinExistence type="predicted"/>
<evidence type="ECO:0000256" key="1">
    <source>
        <dbReference type="SAM" id="MobiDB-lite"/>
    </source>
</evidence>
<accession>A0A8K0D725</accession>
<protein>
    <submittedName>
        <fullName evidence="3">Uncharacterized protein</fullName>
    </submittedName>
</protein>
<organism evidence="3 4">
    <name type="scientific">Ignelater luminosus</name>
    <name type="common">Cucubano</name>
    <name type="synonym">Pyrophorus luminosus</name>
    <dbReference type="NCBI Taxonomy" id="2038154"/>
    <lineage>
        <taxon>Eukaryota</taxon>
        <taxon>Metazoa</taxon>
        <taxon>Ecdysozoa</taxon>
        <taxon>Arthropoda</taxon>
        <taxon>Hexapoda</taxon>
        <taxon>Insecta</taxon>
        <taxon>Pterygota</taxon>
        <taxon>Neoptera</taxon>
        <taxon>Endopterygota</taxon>
        <taxon>Coleoptera</taxon>
        <taxon>Polyphaga</taxon>
        <taxon>Elateriformia</taxon>
        <taxon>Elateroidea</taxon>
        <taxon>Elateridae</taxon>
        <taxon>Agrypninae</taxon>
        <taxon>Pyrophorini</taxon>
        <taxon>Ignelater</taxon>
    </lineage>
</organism>
<keyword evidence="4" id="KW-1185">Reference proteome</keyword>
<dbReference type="Proteomes" id="UP000801492">
    <property type="component" value="Unassembled WGS sequence"/>
</dbReference>
<feature type="compositionally biased region" description="Polar residues" evidence="1">
    <location>
        <begin position="96"/>
        <end position="106"/>
    </location>
</feature>
<dbReference type="AlphaFoldDB" id="A0A8K0D725"/>
<feature type="signal peptide" evidence="2">
    <location>
        <begin position="1"/>
        <end position="22"/>
    </location>
</feature>
<evidence type="ECO:0000313" key="3">
    <source>
        <dbReference type="EMBL" id="KAF2898131.1"/>
    </source>
</evidence>
<keyword evidence="2" id="KW-0732">Signal</keyword>
<sequence>MLKGVFVGLILTYSLLINSAKGKPQYNGNLYLPQSGPSASASPEPHASVVIPQSDPANYYPAPNPYSLPASPILQYPSAPQPYNPYDNDKLYPYSANGSPQPSLSGGETVDIDDDADNSNDGSTGVSRNYAYVQQVSSNSQLGSPLNLLNAVGRYMKNPQSIVQESASAVSLGSNPQLPFQGFPLSQSYPVQGSSPYLDNPQSYFQEVSTSDAAGNNPQPYPIQGLPSSVPYGDNSQSYFQEAPPQLSYRLRRSSRLIRMPSPQLSADVQQPAPPLQSFQQFPLTPSFPVSFPIPLNIVKPNLDPGVDPAGAKLSGFY</sequence>
<feature type="region of interest" description="Disordered" evidence="1">
    <location>
        <begin position="79"/>
        <end position="126"/>
    </location>
</feature>
<comment type="caution">
    <text evidence="3">The sequence shown here is derived from an EMBL/GenBank/DDBJ whole genome shotgun (WGS) entry which is preliminary data.</text>
</comment>
<reference evidence="3" key="1">
    <citation type="submission" date="2019-08" db="EMBL/GenBank/DDBJ databases">
        <title>The genome of the North American firefly Photinus pyralis.</title>
        <authorList>
            <consortium name="Photinus pyralis genome working group"/>
            <person name="Fallon T.R."/>
            <person name="Sander Lower S.E."/>
            <person name="Weng J.-K."/>
        </authorList>
    </citation>
    <scope>NUCLEOTIDE SEQUENCE</scope>
    <source>
        <strain evidence="3">TRF0915ILg1</strain>
        <tissue evidence="3">Whole body</tissue>
    </source>
</reference>
<feature type="chain" id="PRO_5035447238" evidence="2">
    <location>
        <begin position="23"/>
        <end position="318"/>
    </location>
</feature>